<dbReference type="PANTHER" id="PTHR10545">
    <property type="entry name" value="DIAMINE N-ACETYLTRANSFERASE"/>
    <property type="match status" value="1"/>
</dbReference>
<dbReference type="EMBL" id="CP000542">
    <property type="protein sequence ID" value="ABM56101.1"/>
    <property type="molecule type" value="Genomic_DNA"/>
</dbReference>
<dbReference type="Pfam" id="PF00583">
    <property type="entry name" value="Acetyltransf_1"/>
    <property type="match status" value="1"/>
</dbReference>
<organism evidence="4 5">
    <name type="scientific">Verminephrobacter eiseniae (strain EF01-2)</name>
    <dbReference type="NCBI Taxonomy" id="391735"/>
    <lineage>
        <taxon>Bacteria</taxon>
        <taxon>Pseudomonadati</taxon>
        <taxon>Pseudomonadota</taxon>
        <taxon>Betaproteobacteria</taxon>
        <taxon>Burkholderiales</taxon>
        <taxon>Comamonadaceae</taxon>
        <taxon>Verminephrobacter</taxon>
    </lineage>
</organism>
<dbReference type="GeneID" id="76459049"/>
<dbReference type="eggNOG" id="COG0456">
    <property type="taxonomic scope" value="Bacteria"/>
</dbReference>
<dbReference type="CDD" id="cd04301">
    <property type="entry name" value="NAT_SF"/>
    <property type="match status" value="1"/>
</dbReference>
<dbReference type="Gene3D" id="3.40.630.30">
    <property type="match status" value="1"/>
</dbReference>
<gene>
    <name evidence="4" type="ordered locus">Veis_0310</name>
</gene>
<evidence type="ECO:0000259" key="3">
    <source>
        <dbReference type="PROSITE" id="PS51186"/>
    </source>
</evidence>
<dbReference type="InterPro" id="IPR051016">
    <property type="entry name" value="Diverse_Substrate_AcTransf"/>
</dbReference>
<dbReference type="GO" id="GO:0008080">
    <property type="term" value="F:N-acetyltransferase activity"/>
    <property type="evidence" value="ECO:0007669"/>
    <property type="project" value="TreeGrafter"/>
</dbReference>
<keyword evidence="5" id="KW-1185">Reference proteome</keyword>
<dbReference type="PROSITE" id="PS51186">
    <property type="entry name" value="GNAT"/>
    <property type="match status" value="1"/>
</dbReference>
<keyword evidence="2" id="KW-0012">Acyltransferase</keyword>
<accession>A1WEP4</accession>
<proteinExistence type="predicted"/>
<name>A1WEP4_VEREI</name>
<evidence type="ECO:0000313" key="4">
    <source>
        <dbReference type="EMBL" id="ABM56101.1"/>
    </source>
</evidence>
<dbReference type="OrthoDB" id="5295305at2"/>
<keyword evidence="1 4" id="KW-0808">Transferase</keyword>
<protein>
    <submittedName>
        <fullName evidence="4">GCN5-related N-acetyltransferase</fullName>
    </submittedName>
</protein>
<dbReference type="KEGG" id="vei:Veis_0310"/>
<dbReference type="RefSeq" id="WP_011808118.1">
    <property type="nucleotide sequence ID" value="NC_008786.1"/>
</dbReference>
<dbReference type="Proteomes" id="UP000000374">
    <property type="component" value="Chromosome"/>
</dbReference>
<dbReference type="InterPro" id="IPR016181">
    <property type="entry name" value="Acyl_CoA_acyltransferase"/>
</dbReference>
<dbReference type="STRING" id="391735.Veis_0310"/>
<sequence length="154" mass="17879">MTDSAQVRVLEEHDFEGWRSMWQGYQQFYGVSFDDAAVATTWSRLRHRDEPMHGAVASMQGRVVGLVHYLFHRSTWTSGDYCYLQDLYVAPAARQLGCARQLIGHVYEEARKKGASRVYWLTHESNTTAMRLYDQMAERPGFIQYRHVLPRTTG</sequence>
<dbReference type="InterPro" id="IPR000182">
    <property type="entry name" value="GNAT_dom"/>
</dbReference>
<evidence type="ECO:0000313" key="5">
    <source>
        <dbReference type="Proteomes" id="UP000000374"/>
    </source>
</evidence>
<dbReference type="PANTHER" id="PTHR10545:SF42">
    <property type="entry name" value="ACETYLTRANSFERASE"/>
    <property type="match status" value="1"/>
</dbReference>
<dbReference type="HOGENOM" id="CLU_013985_32_1_4"/>
<dbReference type="AlphaFoldDB" id="A1WEP4"/>
<feature type="domain" description="N-acetyltransferase" evidence="3">
    <location>
        <begin position="5"/>
        <end position="154"/>
    </location>
</feature>
<dbReference type="SUPFAM" id="SSF55729">
    <property type="entry name" value="Acyl-CoA N-acyltransferases (Nat)"/>
    <property type="match status" value="1"/>
</dbReference>
<evidence type="ECO:0000256" key="1">
    <source>
        <dbReference type="ARBA" id="ARBA00022679"/>
    </source>
</evidence>
<reference evidence="5" key="1">
    <citation type="submission" date="2006-12" db="EMBL/GenBank/DDBJ databases">
        <title>Complete sequence of chromosome 1 of Verminephrobacter eiseniae EF01-2.</title>
        <authorList>
            <person name="Copeland A."/>
            <person name="Lucas S."/>
            <person name="Lapidus A."/>
            <person name="Barry K."/>
            <person name="Detter J.C."/>
            <person name="Glavina del Rio T."/>
            <person name="Dalin E."/>
            <person name="Tice H."/>
            <person name="Pitluck S."/>
            <person name="Chertkov O."/>
            <person name="Brettin T."/>
            <person name="Bruce D."/>
            <person name="Han C."/>
            <person name="Tapia R."/>
            <person name="Gilna P."/>
            <person name="Schmutz J."/>
            <person name="Larimer F."/>
            <person name="Land M."/>
            <person name="Hauser L."/>
            <person name="Kyrpides N."/>
            <person name="Kim E."/>
            <person name="Stahl D."/>
            <person name="Richardson P."/>
        </authorList>
    </citation>
    <scope>NUCLEOTIDE SEQUENCE [LARGE SCALE GENOMIC DNA]</scope>
    <source>
        <strain evidence="5">EF01-2</strain>
    </source>
</reference>
<evidence type="ECO:0000256" key="2">
    <source>
        <dbReference type="ARBA" id="ARBA00023315"/>
    </source>
</evidence>